<keyword evidence="3" id="KW-0175">Coiled coil</keyword>
<feature type="compositionally biased region" description="Basic and acidic residues" evidence="4">
    <location>
        <begin position="220"/>
        <end position="229"/>
    </location>
</feature>
<dbReference type="AlphaFoldDB" id="A0A1W2TGW9"/>
<dbReference type="Proteomes" id="UP000054516">
    <property type="component" value="Unassembled WGS sequence"/>
</dbReference>
<feature type="region of interest" description="Disordered" evidence="4">
    <location>
        <begin position="35"/>
        <end position="77"/>
    </location>
</feature>
<comment type="subcellular location">
    <subcellularLocation>
        <location evidence="1">Nucleus</location>
    </subcellularLocation>
</comment>
<dbReference type="GO" id="GO:0000445">
    <property type="term" value="C:THO complex part of transcription export complex"/>
    <property type="evidence" value="ECO:0007669"/>
    <property type="project" value="InterPro"/>
</dbReference>
<feature type="compositionally biased region" description="Polar residues" evidence="4">
    <location>
        <begin position="314"/>
        <end position="330"/>
    </location>
</feature>
<proteinExistence type="predicted"/>
<name>A0A1W2TGW9_ROSNE</name>
<evidence type="ECO:0000256" key="2">
    <source>
        <dbReference type="ARBA" id="ARBA00023242"/>
    </source>
</evidence>
<feature type="region of interest" description="Disordered" evidence="4">
    <location>
        <begin position="220"/>
        <end position="388"/>
    </location>
</feature>
<dbReference type="GO" id="GO:0006397">
    <property type="term" value="P:mRNA processing"/>
    <property type="evidence" value="ECO:0007669"/>
    <property type="project" value="InterPro"/>
</dbReference>
<keyword evidence="6" id="KW-1185">Reference proteome</keyword>
<accession>A0A1W2TGW9</accession>
<evidence type="ECO:0000256" key="4">
    <source>
        <dbReference type="SAM" id="MobiDB-lite"/>
    </source>
</evidence>
<dbReference type="STRING" id="77044.A0A1W2TGW9"/>
<evidence type="ECO:0000313" key="6">
    <source>
        <dbReference type="Proteomes" id="UP000054516"/>
    </source>
</evidence>
<dbReference type="OrthoDB" id="205166at2759"/>
<dbReference type="EMBL" id="DF977472">
    <property type="protein sequence ID" value="GAP87344.2"/>
    <property type="molecule type" value="Genomic_DNA"/>
</dbReference>
<evidence type="ECO:0000256" key="3">
    <source>
        <dbReference type="SAM" id="Coils"/>
    </source>
</evidence>
<feature type="compositionally biased region" description="Gly residues" evidence="4">
    <location>
        <begin position="263"/>
        <end position="278"/>
    </location>
</feature>
<organism evidence="5">
    <name type="scientific">Rosellinia necatrix</name>
    <name type="common">White root-rot fungus</name>
    <dbReference type="NCBI Taxonomy" id="77044"/>
    <lineage>
        <taxon>Eukaryota</taxon>
        <taxon>Fungi</taxon>
        <taxon>Dikarya</taxon>
        <taxon>Ascomycota</taxon>
        <taxon>Pezizomycotina</taxon>
        <taxon>Sordariomycetes</taxon>
        <taxon>Xylariomycetidae</taxon>
        <taxon>Xylariales</taxon>
        <taxon>Xylariaceae</taxon>
        <taxon>Rosellinia</taxon>
    </lineage>
</organism>
<dbReference type="InterPro" id="IPR008501">
    <property type="entry name" value="THOC7/Mft1"/>
</dbReference>
<evidence type="ECO:0000256" key="1">
    <source>
        <dbReference type="ARBA" id="ARBA00004123"/>
    </source>
</evidence>
<keyword evidence="2" id="KW-0539">Nucleus</keyword>
<feature type="compositionally biased region" description="Low complexity" evidence="4">
    <location>
        <begin position="60"/>
        <end position="77"/>
    </location>
</feature>
<evidence type="ECO:0000313" key="5">
    <source>
        <dbReference type="EMBL" id="GAP87344.2"/>
    </source>
</evidence>
<feature type="coiled-coil region" evidence="3">
    <location>
        <begin position="124"/>
        <end position="194"/>
    </location>
</feature>
<dbReference type="Pfam" id="PF05615">
    <property type="entry name" value="THOC7"/>
    <property type="match status" value="1"/>
</dbReference>
<feature type="compositionally biased region" description="Polar residues" evidence="4">
    <location>
        <begin position="346"/>
        <end position="357"/>
    </location>
</feature>
<gene>
    <name evidence="5" type="ORF">SAMD00023353_2700690</name>
</gene>
<reference evidence="5" key="1">
    <citation type="submission" date="2016-03" db="EMBL/GenBank/DDBJ databases">
        <title>Draft genome sequence of Rosellinia necatrix.</title>
        <authorList>
            <person name="Kanematsu S."/>
        </authorList>
    </citation>
    <scope>NUCLEOTIDE SEQUENCE [LARGE SCALE GENOMIC DNA]</scope>
    <source>
        <strain evidence="5">W97</strain>
    </source>
</reference>
<protein>
    <submittedName>
        <fullName evidence="5">Putative tho complex subunit 7</fullName>
    </submittedName>
</protein>
<sequence length="388" mass="42084">MATSHFGLLDEREETELHKTRLLAVEERPFKRLTKRLVAPGTFTNPSRKLQTPPPDSNHATADGGDPASSSSPSSTDATALKEDIALDFAAFDSAIGRLQFLATANAAEREHYTSSRQRILDTMESVREGNGQLRARLEEARATLSQRRRFDELADRITANRMLRTRAEQHVNLARLAEECDELRRESEAYGDTWRERRAQFERLVDEGRRLRALIRDEKEEVERREGMDSDAEDGEAAPTPGKGIVSGNATPRPENGAGSSSSGGKGDSGGGRGGTPRPGSSRDDRTPRPDSPGAAAVGGESLKPRLDVGGSFSRSESLAPSVTAGSQQLDDKGHEDGEDVEMSESATQQRLSQDGDTPMAEELQDTPQITVDAPRSGGGEDKMDTT</sequence>
<dbReference type="OMA" id="QFLHNAN"/>